<feature type="compositionally biased region" description="Low complexity" evidence="1">
    <location>
        <begin position="45"/>
        <end position="66"/>
    </location>
</feature>
<gene>
    <name evidence="2" type="ORF">ACFPT7_18530</name>
</gene>
<feature type="region of interest" description="Disordered" evidence="1">
    <location>
        <begin position="45"/>
        <end position="81"/>
    </location>
</feature>
<dbReference type="EMBL" id="JBHSPH010000009">
    <property type="protein sequence ID" value="MFC5864309.1"/>
    <property type="molecule type" value="Genomic_DNA"/>
</dbReference>
<sequence>MTTSVLMAQTSQAQISQQTSQLTSQLPDNPSISVLQEGQTDIQLASSLQQSSPQSPLQTPSTAQPSPTNPMPMDTPVPVHPSHYMTLNERFRLQAHTTFSPEAIVLPAAEAGITMAHPARRFPRDWSDGGAAFARNYGSTAGGRTVGGFTDFGVAWLDHEDPRYFRSLDHRVTHRISHAIFFTFFDRMNSGQRTFAVSNFAAASASGFICNLWQPDGFNDIAHGLQRSERGFAAITTANIIAEFSPDLSKLMHKAHLPDGVANSILPRSF</sequence>
<evidence type="ECO:0000256" key="1">
    <source>
        <dbReference type="SAM" id="MobiDB-lite"/>
    </source>
</evidence>
<organism evidence="2 3">
    <name type="scientific">Acidicapsa dinghuensis</name>
    <dbReference type="NCBI Taxonomy" id="2218256"/>
    <lineage>
        <taxon>Bacteria</taxon>
        <taxon>Pseudomonadati</taxon>
        <taxon>Acidobacteriota</taxon>
        <taxon>Terriglobia</taxon>
        <taxon>Terriglobales</taxon>
        <taxon>Acidobacteriaceae</taxon>
        <taxon>Acidicapsa</taxon>
    </lineage>
</organism>
<dbReference type="Proteomes" id="UP001596091">
    <property type="component" value="Unassembled WGS sequence"/>
</dbReference>
<protein>
    <submittedName>
        <fullName evidence="2">Uncharacterized protein</fullName>
    </submittedName>
</protein>
<dbReference type="RefSeq" id="WP_263342044.1">
    <property type="nucleotide sequence ID" value="NZ_JAGSYH010000009.1"/>
</dbReference>
<keyword evidence="3" id="KW-1185">Reference proteome</keyword>
<evidence type="ECO:0000313" key="2">
    <source>
        <dbReference type="EMBL" id="MFC5864309.1"/>
    </source>
</evidence>
<feature type="compositionally biased region" description="Pro residues" evidence="1">
    <location>
        <begin position="67"/>
        <end position="79"/>
    </location>
</feature>
<proteinExistence type="predicted"/>
<reference evidence="3" key="1">
    <citation type="journal article" date="2019" name="Int. J. Syst. Evol. Microbiol.">
        <title>The Global Catalogue of Microorganisms (GCM) 10K type strain sequencing project: providing services to taxonomists for standard genome sequencing and annotation.</title>
        <authorList>
            <consortium name="The Broad Institute Genomics Platform"/>
            <consortium name="The Broad Institute Genome Sequencing Center for Infectious Disease"/>
            <person name="Wu L."/>
            <person name="Ma J."/>
        </authorList>
    </citation>
    <scope>NUCLEOTIDE SEQUENCE [LARGE SCALE GENOMIC DNA]</scope>
    <source>
        <strain evidence="3">JCM 4087</strain>
    </source>
</reference>
<name>A0ABW1EJZ3_9BACT</name>
<accession>A0ABW1EJZ3</accession>
<comment type="caution">
    <text evidence="2">The sequence shown here is derived from an EMBL/GenBank/DDBJ whole genome shotgun (WGS) entry which is preliminary data.</text>
</comment>
<evidence type="ECO:0000313" key="3">
    <source>
        <dbReference type="Proteomes" id="UP001596091"/>
    </source>
</evidence>